<dbReference type="RefSeq" id="WP_280942779.1">
    <property type="nucleotide sequence ID" value="NZ_JARYGX010000021.1"/>
</dbReference>
<dbReference type="EMBL" id="JARYGX010000021">
    <property type="protein sequence ID" value="MDH7453560.1"/>
    <property type="molecule type" value="Genomic_DNA"/>
</dbReference>
<keyword evidence="2" id="KW-1185">Reference proteome</keyword>
<evidence type="ECO:0000313" key="2">
    <source>
        <dbReference type="Proteomes" id="UP001160550"/>
    </source>
</evidence>
<gene>
    <name evidence="1" type="ORF">QF205_10850</name>
</gene>
<name>A0ABT6MT03_9GAMM</name>
<dbReference type="Proteomes" id="UP001160550">
    <property type="component" value="Unassembled WGS sequence"/>
</dbReference>
<comment type="caution">
    <text evidence="1">The sequence shown here is derived from an EMBL/GenBank/DDBJ whole genome shotgun (WGS) entry which is preliminary data.</text>
</comment>
<evidence type="ECO:0008006" key="3">
    <source>
        <dbReference type="Google" id="ProtNLM"/>
    </source>
</evidence>
<organism evidence="1 2">
    <name type="scientific">Luteimonas composti</name>
    <dbReference type="NCBI Taxonomy" id="398257"/>
    <lineage>
        <taxon>Bacteria</taxon>
        <taxon>Pseudomonadati</taxon>
        <taxon>Pseudomonadota</taxon>
        <taxon>Gammaproteobacteria</taxon>
        <taxon>Lysobacterales</taxon>
        <taxon>Lysobacteraceae</taxon>
        <taxon>Luteimonas</taxon>
    </lineage>
</organism>
<accession>A0ABT6MT03</accession>
<dbReference type="Gene3D" id="1.10.260.40">
    <property type="entry name" value="lambda repressor-like DNA-binding domains"/>
    <property type="match status" value="1"/>
</dbReference>
<reference evidence="1" key="1">
    <citation type="journal article" date="2007" name="Int. J. Syst. Evol. Microbiol.">
        <title>Luteimonas composti sp. nov., a moderately thermophilic bacterium isolated from food waste.</title>
        <authorList>
            <person name="Young C.C."/>
            <person name="Kampfer P."/>
            <person name="Chen W.M."/>
            <person name="Yen W.S."/>
            <person name="Arun A.B."/>
            <person name="Lai W.A."/>
            <person name="Shen F.T."/>
            <person name="Rekha P.D."/>
            <person name="Lin K.Y."/>
            <person name="Chou J.H."/>
        </authorList>
    </citation>
    <scope>NUCLEOTIDE SEQUENCE</scope>
    <source>
        <strain evidence="1">CC-YY355</strain>
    </source>
</reference>
<protein>
    <recommendedName>
        <fullName evidence="3">Helix-turn-helix domain-containing protein</fullName>
    </recommendedName>
</protein>
<reference evidence="1" key="2">
    <citation type="submission" date="2023-04" db="EMBL/GenBank/DDBJ databases">
        <authorList>
            <person name="Sun J.-Q."/>
        </authorList>
    </citation>
    <scope>NUCLEOTIDE SEQUENCE</scope>
    <source>
        <strain evidence="1">CC-YY355</strain>
    </source>
</reference>
<dbReference type="InterPro" id="IPR010982">
    <property type="entry name" value="Lambda_DNA-bd_dom_sf"/>
</dbReference>
<proteinExistence type="predicted"/>
<evidence type="ECO:0000313" key="1">
    <source>
        <dbReference type="EMBL" id="MDH7453560.1"/>
    </source>
</evidence>
<sequence length="81" mass="8529">MLAITKKQLRAALGGPANDAEISRFFGISQAAVSQWGEDDPIPERRALAAVFKRPDLFGRFASLPANDDTAPAEGEGASNG</sequence>